<protein>
    <submittedName>
        <fullName evidence="3">Uncharacterized protein</fullName>
    </submittedName>
</protein>
<comment type="caution">
    <text evidence="3">The sequence shown here is derived from an EMBL/GenBank/DDBJ whole genome shotgun (WGS) entry which is preliminary data.</text>
</comment>
<dbReference type="Proteomes" id="UP000291343">
    <property type="component" value="Unassembled WGS sequence"/>
</dbReference>
<name>A0A482XHD4_LAOST</name>
<dbReference type="InterPro" id="IPR002347">
    <property type="entry name" value="SDR_fam"/>
</dbReference>
<organism evidence="3 4">
    <name type="scientific">Laodelphax striatellus</name>
    <name type="common">Small brown planthopper</name>
    <name type="synonym">Delphax striatella</name>
    <dbReference type="NCBI Taxonomy" id="195883"/>
    <lineage>
        <taxon>Eukaryota</taxon>
        <taxon>Metazoa</taxon>
        <taxon>Ecdysozoa</taxon>
        <taxon>Arthropoda</taxon>
        <taxon>Hexapoda</taxon>
        <taxon>Insecta</taxon>
        <taxon>Pterygota</taxon>
        <taxon>Neoptera</taxon>
        <taxon>Paraneoptera</taxon>
        <taxon>Hemiptera</taxon>
        <taxon>Auchenorrhyncha</taxon>
        <taxon>Fulgoroidea</taxon>
        <taxon>Delphacidae</taxon>
        <taxon>Criomorphinae</taxon>
        <taxon>Laodelphax</taxon>
    </lineage>
</organism>
<reference evidence="3 4" key="1">
    <citation type="journal article" date="2017" name="Gigascience">
        <title>Genome sequence of the small brown planthopper, Laodelphax striatellus.</title>
        <authorList>
            <person name="Zhu J."/>
            <person name="Jiang F."/>
            <person name="Wang X."/>
            <person name="Yang P."/>
            <person name="Bao Y."/>
            <person name="Zhao W."/>
            <person name="Wang W."/>
            <person name="Lu H."/>
            <person name="Wang Q."/>
            <person name="Cui N."/>
            <person name="Li J."/>
            <person name="Chen X."/>
            <person name="Luo L."/>
            <person name="Yu J."/>
            <person name="Kang L."/>
            <person name="Cui F."/>
        </authorList>
    </citation>
    <scope>NUCLEOTIDE SEQUENCE [LARGE SCALE GENOMIC DNA]</scope>
    <source>
        <strain evidence="3">Lst14</strain>
    </source>
</reference>
<gene>
    <name evidence="3" type="ORF">LSTR_LSTR009953</name>
</gene>
<dbReference type="PRINTS" id="PR00080">
    <property type="entry name" value="SDRFAMILY"/>
</dbReference>
<evidence type="ECO:0000256" key="1">
    <source>
        <dbReference type="ARBA" id="ARBA00023002"/>
    </source>
</evidence>
<dbReference type="STRING" id="195883.A0A482XHD4"/>
<dbReference type="PANTHER" id="PTHR43157:SF73">
    <property type="entry name" value="WW DOMAIN-CONTAINING OXIDOREDUCTASE-LIKE PROTEIN"/>
    <property type="match status" value="1"/>
</dbReference>
<keyword evidence="1" id="KW-0560">Oxidoreductase</keyword>
<dbReference type="AlphaFoldDB" id="A0A482XHD4"/>
<dbReference type="OrthoDB" id="191139at2759"/>
<dbReference type="SUPFAM" id="SSF51735">
    <property type="entry name" value="NAD(P)-binding Rossmann-fold domains"/>
    <property type="match status" value="1"/>
</dbReference>
<dbReference type="Gene3D" id="3.40.50.720">
    <property type="entry name" value="NAD(P)-binding Rossmann-like Domain"/>
    <property type="match status" value="1"/>
</dbReference>
<dbReference type="EMBL" id="QKKF02009716">
    <property type="protein sequence ID" value="RZF45182.1"/>
    <property type="molecule type" value="Genomic_DNA"/>
</dbReference>
<dbReference type="PANTHER" id="PTHR43157">
    <property type="entry name" value="PHOSPHATIDYLINOSITOL-GLYCAN BIOSYNTHESIS CLASS F PROTEIN-RELATED"/>
    <property type="match status" value="1"/>
</dbReference>
<accession>A0A482XHD4</accession>
<dbReference type="GO" id="GO:0016491">
    <property type="term" value="F:oxidoreductase activity"/>
    <property type="evidence" value="ECO:0007669"/>
    <property type="project" value="UniProtKB-KW"/>
</dbReference>
<dbReference type="SMR" id="A0A482XHD4"/>
<dbReference type="Pfam" id="PF00106">
    <property type="entry name" value="adh_short"/>
    <property type="match status" value="2"/>
</dbReference>
<evidence type="ECO:0000313" key="4">
    <source>
        <dbReference type="Proteomes" id="UP000291343"/>
    </source>
</evidence>
<evidence type="ECO:0000256" key="2">
    <source>
        <dbReference type="RuleBase" id="RU000363"/>
    </source>
</evidence>
<evidence type="ECO:0000313" key="3">
    <source>
        <dbReference type="EMBL" id="RZF45182.1"/>
    </source>
</evidence>
<sequence length="308" mass="34430">MGLMSGKFVEKIRLDGKTAIITGSNSGIGKITAKEFYRLGARVIMACRDLKRAEEAALEIKEELKDEQNIGEVVIKKLDLNSFNSIRACAQDILATEQKIHLLVNNAGVMMCPQGKTEDGFETQFGVNHLGHFLFTLLLLPKIIDSQPARIVNLSSVAHQRGYIKFDDLNWEKRPYSALAAYQQSKLANILFTKELAERLQDKGVNVYAVHPGVVKTELGRHLDEVYFTGARTLARTLGYFLLKTPEQGAQTTLYCALSEQAANETGLYYSDCHVKEPAPQAKDMEKAKRLWKESMEMVGLTEDSVKI</sequence>
<keyword evidence="4" id="KW-1185">Reference proteome</keyword>
<proteinExistence type="inferred from homology"/>
<dbReference type="InParanoid" id="A0A482XHD4"/>
<dbReference type="InterPro" id="IPR036291">
    <property type="entry name" value="NAD(P)-bd_dom_sf"/>
</dbReference>
<dbReference type="PRINTS" id="PR00081">
    <property type="entry name" value="GDHRDH"/>
</dbReference>
<dbReference type="FunCoup" id="A0A482XHD4">
    <property type="interactions" value="365"/>
</dbReference>
<comment type="similarity">
    <text evidence="2">Belongs to the short-chain dehydrogenases/reductases (SDR) family.</text>
</comment>